<dbReference type="GO" id="GO:0016740">
    <property type="term" value="F:transferase activity"/>
    <property type="evidence" value="ECO:0007669"/>
    <property type="project" value="UniProtKB-KW"/>
</dbReference>
<gene>
    <name evidence="3" type="ORF">BD310DRAFT_849667</name>
    <name evidence="2" type="ORF">BD311DRAFT_863056</name>
</gene>
<reference evidence="2 4" key="1">
    <citation type="submission" date="2019-01" db="EMBL/GenBank/DDBJ databases">
        <title>Draft genome sequences of three monokaryotic isolates of the white-rot basidiomycete fungus Dichomitus squalens.</title>
        <authorList>
            <consortium name="DOE Joint Genome Institute"/>
            <person name="Lopez S.C."/>
            <person name="Andreopoulos B."/>
            <person name="Pangilinan J."/>
            <person name="Lipzen A."/>
            <person name="Riley R."/>
            <person name="Ahrendt S."/>
            <person name="Ng V."/>
            <person name="Barry K."/>
            <person name="Daum C."/>
            <person name="Grigoriev I.V."/>
            <person name="Hilden K.S."/>
            <person name="Makela M.R."/>
            <person name="de Vries R.P."/>
        </authorList>
    </citation>
    <scope>NUCLEOTIDE SEQUENCE [LARGE SCALE GENOMIC DNA]</scope>
    <source>
        <strain evidence="3 4">CBS 464.89</strain>
        <strain evidence="2">OM18370.1</strain>
    </source>
</reference>
<organism evidence="2">
    <name type="scientific">Dichomitus squalens</name>
    <dbReference type="NCBI Taxonomy" id="114155"/>
    <lineage>
        <taxon>Eukaryota</taxon>
        <taxon>Fungi</taxon>
        <taxon>Dikarya</taxon>
        <taxon>Basidiomycota</taxon>
        <taxon>Agaricomycotina</taxon>
        <taxon>Agaricomycetes</taxon>
        <taxon>Polyporales</taxon>
        <taxon>Polyporaceae</taxon>
        <taxon>Dichomitus</taxon>
    </lineage>
</organism>
<dbReference type="EMBL" id="ML143397">
    <property type="protein sequence ID" value="TBU31814.1"/>
    <property type="molecule type" value="Genomic_DNA"/>
</dbReference>
<dbReference type="OrthoDB" id="543156at2759"/>
<name>A0A4Q9MV12_9APHY</name>
<dbReference type="EMBL" id="ML145116">
    <property type="protein sequence ID" value="TBU59179.1"/>
    <property type="molecule type" value="Genomic_DNA"/>
</dbReference>
<dbReference type="InterPro" id="IPR002818">
    <property type="entry name" value="DJ-1/PfpI"/>
</dbReference>
<accession>A0A4Q9MV12</accession>
<dbReference type="SUPFAM" id="SSF52317">
    <property type="entry name" value="Class I glutamine amidotransferase-like"/>
    <property type="match status" value="1"/>
</dbReference>
<dbReference type="AlphaFoldDB" id="A0A4Q9MV12"/>
<keyword evidence="2" id="KW-0315">Glutamine amidotransferase</keyword>
<keyword evidence="2" id="KW-0808">Transferase</keyword>
<dbReference type="CDD" id="cd03139">
    <property type="entry name" value="GATase1_PfpI_2"/>
    <property type="match status" value="1"/>
</dbReference>
<evidence type="ECO:0000259" key="1">
    <source>
        <dbReference type="Pfam" id="PF01965"/>
    </source>
</evidence>
<dbReference type="PANTHER" id="PTHR43130">
    <property type="entry name" value="ARAC-FAMILY TRANSCRIPTIONAL REGULATOR"/>
    <property type="match status" value="1"/>
</dbReference>
<dbReference type="InterPro" id="IPR029062">
    <property type="entry name" value="Class_I_gatase-like"/>
</dbReference>
<dbReference type="OMA" id="DMIGPYE"/>
<dbReference type="PANTHER" id="PTHR43130:SF15">
    <property type="entry name" value="THIJ_PFPI FAMILY PROTEIN (AFU_ORTHOLOGUE AFUA_5G14240)"/>
    <property type="match status" value="1"/>
</dbReference>
<keyword evidence="4" id="KW-1185">Reference proteome</keyword>
<proteinExistence type="predicted"/>
<dbReference type="InterPro" id="IPR052158">
    <property type="entry name" value="INH-QAR"/>
</dbReference>
<dbReference type="Proteomes" id="UP000292082">
    <property type="component" value="Unassembled WGS sequence"/>
</dbReference>
<sequence>MSAQKTATASSGALPSKVGITVFPGFEPLDAFGPLEALYMLSSNFKLDLYVIASTLDPVYTGTNDPQLNKAGSRFGVNIVPTHTYETVPDDLEVLLVPGGAGAAAPTIAPTVEFIRRAYPKLRYLITVCNGAAVAAAAGVLDGKRATTNKLYWKMITASSPNVNWVRTARYVVDGNCWTSGGVSAGIDVTLGWISKLYGEDRARTVANIMEYEWRHDPNWDTFAYVHRDDVDVFGGGVAFD</sequence>
<feature type="domain" description="DJ-1/PfpI" evidence="1">
    <location>
        <begin position="17"/>
        <end position="191"/>
    </location>
</feature>
<evidence type="ECO:0000313" key="4">
    <source>
        <dbReference type="Proteomes" id="UP000292082"/>
    </source>
</evidence>
<evidence type="ECO:0000313" key="2">
    <source>
        <dbReference type="EMBL" id="TBU31814.1"/>
    </source>
</evidence>
<evidence type="ECO:0000313" key="3">
    <source>
        <dbReference type="EMBL" id="TBU59179.1"/>
    </source>
</evidence>
<protein>
    <submittedName>
        <fullName evidence="2">Class I glutamine amidotransferase-like protein</fullName>
    </submittedName>
</protein>
<dbReference type="Pfam" id="PF01965">
    <property type="entry name" value="DJ-1_PfpI"/>
    <property type="match status" value="1"/>
</dbReference>
<dbReference type="Gene3D" id="3.40.50.880">
    <property type="match status" value="1"/>
</dbReference>
<dbReference type="Proteomes" id="UP000292957">
    <property type="component" value="Unassembled WGS sequence"/>
</dbReference>